<comment type="similarity">
    <text evidence="1 8">Belongs to the beta-class carbonic anhydrase family.</text>
</comment>
<organism evidence="9 10">
    <name type="scientific">Ascoidea rubescens DSM 1968</name>
    <dbReference type="NCBI Taxonomy" id="1344418"/>
    <lineage>
        <taxon>Eukaryota</taxon>
        <taxon>Fungi</taxon>
        <taxon>Dikarya</taxon>
        <taxon>Ascomycota</taxon>
        <taxon>Saccharomycotina</taxon>
        <taxon>Saccharomycetes</taxon>
        <taxon>Ascoideaceae</taxon>
        <taxon>Ascoidea</taxon>
    </lineage>
</organism>
<feature type="binding site" evidence="7">
    <location>
        <position position="56"/>
    </location>
    <ligand>
        <name>Zn(2+)</name>
        <dbReference type="ChEBI" id="CHEBI:29105"/>
    </ligand>
</feature>
<keyword evidence="3 7" id="KW-0479">Metal-binding</keyword>
<dbReference type="InterPro" id="IPR036874">
    <property type="entry name" value="Carbonic_anhydrase_sf"/>
</dbReference>
<dbReference type="GO" id="GO:0005737">
    <property type="term" value="C:cytoplasm"/>
    <property type="evidence" value="ECO:0007669"/>
    <property type="project" value="TreeGrafter"/>
</dbReference>
<keyword evidence="5 8" id="KW-0456">Lyase</keyword>
<evidence type="ECO:0000256" key="5">
    <source>
        <dbReference type="ARBA" id="ARBA00023239"/>
    </source>
</evidence>
<dbReference type="SMART" id="SM00947">
    <property type="entry name" value="Pro_CA"/>
    <property type="match status" value="1"/>
</dbReference>
<evidence type="ECO:0000256" key="8">
    <source>
        <dbReference type="RuleBase" id="RU003956"/>
    </source>
</evidence>
<dbReference type="FunCoup" id="A0A1D2VF74">
    <property type="interactions" value="85"/>
</dbReference>
<feature type="binding site" evidence="7">
    <location>
        <position position="113"/>
    </location>
    <ligand>
        <name>Zn(2+)</name>
        <dbReference type="ChEBI" id="CHEBI:29105"/>
    </ligand>
</feature>
<dbReference type="Pfam" id="PF00484">
    <property type="entry name" value="Pro_CA"/>
    <property type="match status" value="1"/>
</dbReference>
<feature type="binding site" evidence="7">
    <location>
        <position position="58"/>
    </location>
    <ligand>
        <name>Zn(2+)</name>
        <dbReference type="ChEBI" id="CHEBI:29105"/>
    </ligand>
</feature>
<dbReference type="Proteomes" id="UP000095038">
    <property type="component" value="Unassembled WGS sequence"/>
</dbReference>
<dbReference type="RefSeq" id="XP_020046470.1">
    <property type="nucleotide sequence ID" value="XM_020194634.1"/>
</dbReference>
<protein>
    <recommendedName>
        <fullName evidence="2 8">Carbonic anhydrase</fullName>
        <ecNumber evidence="2 8">4.2.1.1</ecNumber>
    </recommendedName>
    <alternativeName>
        <fullName evidence="8">Carbonate dehydratase</fullName>
    </alternativeName>
</protein>
<comment type="catalytic activity">
    <reaction evidence="6 8">
        <text>hydrogencarbonate + H(+) = CO2 + H2O</text>
        <dbReference type="Rhea" id="RHEA:10748"/>
        <dbReference type="ChEBI" id="CHEBI:15377"/>
        <dbReference type="ChEBI" id="CHEBI:15378"/>
        <dbReference type="ChEBI" id="CHEBI:16526"/>
        <dbReference type="ChEBI" id="CHEBI:17544"/>
        <dbReference type="EC" id="4.2.1.1"/>
    </reaction>
</comment>
<dbReference type="PANTHER" id="PTHR11002">
    <property type="entry name" value="CARBONIC ANHYDRASE"/>
    <property type="match status" value="1"/>
</dbReference>
<dbReference type="GeneID" id="30968270"/>
<dbReference type="GO" id="GO:0008270">
    <property type="term" value="F:zinc ion binding"/>
    <property type="evidence" value="ECO:0007669"/>
    <property type="project" value="UniProtKB-UniRule"/>
</dbReference>
<evidence type="ECO:0000256" key="2">
    <source>
        <dbReference type="ARBA" id="ARBA00012925"/>
    </source>
</evidence>
<sequence>MTQSSQQPNYALSCHSSIDEILESNRRWAEKTDWEEPHLFSTTGAGQEPHTLWIGCADSRVNEDCFYGVLPGEIFSTSNVANVINNVHDTSSQAVIYYAVHHLKVKRILIVGHTDCGGIKASLSIKDKHNTGLPKQLNTWLEPVIDLRFKHQKYLSQFSDIDEAVSRLSELNVKEQYNYLTTQDEAVVHGLQEKTLEVYGLLFNVSTGLLTQLI</sequence>
<evidence type="ECO:0000256" key="4">
    <source>
        <dbReference type="ARBA" id="ARBA00022833"/>
    </source>
</evidence>
<evidence type="ECO:0000256" key="7">
    <source>
        <dbReference type="PIRSR" id="PIRSR601765-1"/>
    </source>
</evidence>
<dbReference type="EMBL" id="KV454483">
    <property type="protein sequence ID" value="ODV60163.1"/>
    <property type="molecule type" value="Genomic_DNA"/>
</dbReference>
<dbReference type="GO" id="GO:0004089">
    <property type="term" value="F:carbonate dehydratase activity"/>
    <property type="evidence" value="ECO:0007669"/>
    <property type="project" value="UniProtKB-UniRule"/>
</dbReference>
<dbReference type="PANTHER" id="PTHR11002:SF76">
    <property type="entry name" value="CARBONIC ANHYDRASE"/>
    <property type="match status" value="1"/>
</dbReference>
<feature type="binding site" evidence="7">
    <location>
        <position position="116"/>
    </location>
    <ligand>
        <name>Zn(2+)</name>
        <dbReference type="ChEBI" id="CHEBI:29105"/>
    </ligand>
</feature>
<evidence type="ECO:0000313" key="10">
    <source>
        <dbReference type="Proteomes" id="UP000095038"/>
    </source>
</evidence>
<evidence type="ECO:0000256" key="1">
    <source>
        <dbReference type="ARBA" id="ARBA00006217"/>
    </source>
</evidence>
<gene>
    <name evidence="9" type="ORF">ASCRUDRAFT_81605</name>
</gene>
<evidence type="ECO:0000256" key="6">
    <source>
        <dbReference type="ARBA" id="ARBA00048348"/>
    </source>
</evidence>
<keyword evidence="4 7" id="KW-0862">Zinc</keyword>
<comment type="function">
    <text evidence="8">Reversible hydration of carbon dioxide.</text>
</comment>
<dbReference type="Gene3D" id="3.40.1050.10">
    <property type="entry name" value="Carbonic anhydrase"/>
    <property type="match status" value="1"/>
</dbReference>
<dbReference type="AlphaFoldDB" id="A0A1D2VF74"/>
<accession>A0A1D2VF74</accession>
<keyword evidence="10" id="KW-1185">Reference proteome</keyword>
<reference evidence="10" key="1">
    <citation type="submission" date="2016-05" db="EMBL/GenBank/DDBJ databases">
        <title>Comparative genomics of biotechnologically important yeasts.</title>
        <authorList>
            <consortium name="DOE Joint Genome Institute"/>
            <person name="Riley R."/>
            <person name="Haridas S."/>
            <person name="Wolfe K.H."/>
            <person name="Lopes M.R."/>
            <person name="Hittinger C.T."/>
            <person name="Goker M."/>
            <person name="Salamov A."/>
            <person name="Wisecaver J."/>
            <person name="Long T.M."/>
            <person name="Aerts A.L."/>
            <person name="Barry K."/>
            <person name="Choi C."/>
            <person name="Clum A."/>
            <person name="Coughlan A.Y."/>
            <person name="Deshpande S."/>
            <person name="Douglass A.P."/>
            <person name="Hanson S.J."/>
            <person name="Klenk H.-P."/>
            <person name="Labutti K."/>
            <person name="Lapidus A."/>
            <person name="Lindquist E."/>
            <person name="Lipzen A."/>
            <person name="Meier-Kolthoff J.P."/>
            <person name="Ohm R.A."/>
            <person name="Otillar R.P."/>
            <person name="Pangilinan J."/>
            <person name="Peng Y."/>
            <person name="Rokas A."/>
            <person name="Rosa C.A."/>
            <person name="Scheuner C."/>
            <person name="Sibirny A.A."/>
            <person name="Slot J.C."/>
            <person name="Stielow J.B."/>
            <person name="Sun H."/>
            <person name="Kurtzman C.P."/>
            <person name="Blackwell M."/>
            <person name="Grigoriev I.V."/>
            <person name="Jeffries T.W."/>
        </authorList>
    </citation>
    <scope>NUCLEOTIDE SEQUENCE [LARGE SCALE GENOMIC DNA]</scope>
    <source>
        <strain evidence="10">DSM 1968</strain>
    </source>
</reference>
<dbReference type="STRING" id="1344418.A0A1D2VF74"/>
<dbReference type="InterPro" id="IPR001765">
    <property type="entry name" value="Carbonic_anhydrase"/>
</dbReference>
<dbReference type="SUPFAM" id="SSF53056">
    <property type="entry name" value="beta-carbonic anhydrase, cab"/>
    <property type="match status" value="1"/>
</dbReference>
<dbReference type="EC" id="4.2.1.1" evidence="2 8"/>
<evidence type="ECO:0000256" key="3">
    <source>
        <dbReference type="ARBA" id="ARBA00022723"/>
    </source>
</evidence>
<dbReference type="InParanoid" id="A0A1D2VF74"/>
<evidence type="ECO:0000313" key="9">
    <source>
        <dbReference type="EMBL" id="ODV60163.1"/>
    </source>
</evidence>
<proteinExistence type="inferred from homology"/>
<name>A0A1D2VF74_9ASCO</name>
<comment type="cofactor">
    <cofactor evidence="7">
        <name>Zn(2+)</name>
        <dbReference type="ChEBI" id="CHEBI:29105"/>
    </cofactor>
    <text evidence="7">Binds 1 zinc ion per subunit.</text>
</comment>
<dbReference type="GO" id="GO:0034599">
    <property type="term" value="P:cellular response to oxidative stress"/>
    <property type="evidence" value="ECO:0007669"/>
    <property type="project" value="TreeGrafter"/>
</dbReference>
<dbReference type="OrthoDB" id="10248475at2759"/>
<dbReference type="GO" id="GO:0071244">
    <property type="term" value="P:cellular response to carbon dioxide"/>
    <property type="evidence" value="ECO:0007669"/>
    <property type="project" value="TreeGrafter"/>
</dbReference>